<accession>A0A401GHR1</accession>
<sequence>MSALRLVQFDSPADFLEAMKQYDDSSLNFTLGSFLDNMDDNLQFSQAHWGPKTRILLSVYRGDDLILTLTKNAKDFSWMMATPSSIDPSQDALHISAAAKLLASYLPTIIDPTLVDKVIGPKGAVNAFIVSWVTLMASRGVYLKALPPYFNSRGCHATRSTLPPHCSTLADYHISLAGPDDVEDLIPLNMQFSSHGPHRATAETARAAMGEAVEAQKIWISRIDGGIAGYVMVGRSTPHTIAIRCVFVLPQCRRRGIAEALVTVVTRYYLGVQPLGFAGAPSEGPPDGHKAEVCLNAADPSVEGLYRRCGFMLDDHARDPATGKKGSFRWTWRGVEPL</sequence>
<feature type="domain" description="N-acetyltransferase" evidence="1">
    <location>
        <begin position="172"/>
        <end position="335"/>
    </location>
</feature>
<evidence type="ECO:0000259" key="1">
    <source>
        <dbReference type="PROSITE" id="PS51186"/>
    </source>
</evidence>
<proteinExistence type="predicted"/>
<dbReference type="OrthoDB" id="2523549at2759"/>
<dbReference type="InterPro" id="IPR016181">
    <property type="entry name" value="Acyl_CoA_acyltransferase"/>
</dbReference>
<dbReference type="Gene3D" id="3.40.630.30">
    <property type="match status" value="1"/>
</dbReference>
<name>A0A401GHR1_9APHY</name>
<dbReference type="InParanoid" id="A0A401GHR1"/>
<dbReference type="PROSITE" id="PS51186">
    <property type="entry name" value="GNAT"/>
    <property type="match status" value="1"/>
</dbReference>
<keyword evidence="3" id="KW-1185">Reference proteome</keyword>
<comment type="caution">
    <text evidence="2">The sequence shown here is derived from an EMBL/GenBank/DDBJ whole genome shotgun (WGS) entry which is preliminary data.</text>
</comment>
<reference evidence="2 3" key="1">
    <citation type="journal article" date="2018" name="Sci. Rep.">
        <title>Genome sequence of the cauliflower mushroom Sparassis crispa (Hanabiratake) and its association with beneficial usage.</title>
        <authorList>
            <person name="Kiyama R."/>
            <person name="Furutani Y."/>
            <person name="Kawaguchi K."/>
            <person name="Nakanishi T."/>
        </authorList>
    </citation>
    <scope>NUCLEOTIDE SEQUENCE [LARGE SCALE GENOMIC DNA]</scope>
</reference>
<dbReference type="InterPro" id="IPR000182">
    <property type="entry name" value="GNAT_dom"/>
</dbReference>
<dbReference type="RefSeq" id="XP_027612639.1">
    <property type="nucleotide sequence ID" value="XM_027756838.1"/>
</dbReference>
<dbReference type="AlphaFoldDB" id="A0A401GHR1"/>
<organism evidence="2 3">
    <name type="scientific">Sparassis crispa</name>
    <dbReference type="NCBI Taxonomy" id="139825"/>
    <lineage>
        <taxon>Eukaryota</taxon>
        <taxon>Fungi</taxon>
        <taxon>Dikarya</taxon>
        <taxon>Basidiomycota</taxon>
        <taxon>Agaricomycotina</taxon>
        <taxon>Agaricomycetes</taxon>
        <taxon>Polyporales</taxon>
        <taxon>Sparassidaceae</taxon>
        <taxon>Sparassis</taxon>
    </lineage>
</organism>
<evidence type="ECO:0000313" key="2">
    <source>
        <dbReference type="EMBL" id="GBE81726.1"/>
    </source>
</evidence>
<dbReference type="SUPFAM" id="SSF55729">
    <property type="entry name" value="Acyl-CoA N-acyltransferases (Nat)"/>
    <property type="match status" value="1"/>
</dbReference>
<gene>
    <name evidence="2" type="ORF">SCP_0400970</name>
</gene>
<dbReference type="Pfam" id="PF13508">
    <property type="entry name" value="Acetyltransf_7"/>
    <property type="match status" value="1"/>
</dbReference>
<dbReference type="Proteomes" id="UP000287166">
    <property type="component" value="Unassembled WGS sequence"/>
</dbReference>
<dbReference type="GeneID" id="38778643"/>
<dbReference type="EMBL" id="BFAD01000004">
    <property type="protein sequence ID" value="GBE81726.1"/>
    <property type="molecule type" value="Genomic_DNA"/>
</dbReference>
<dbReference type="GO" id="GO:0016747">
    <property type="term" value="F:acyltransferase activity, transferring groups other than amino-acyl groups"/>
    <property type="evidence" value="ECO:0007669"/>
    <property type="project" value="InterPro"/>
</dbReference>
<dbReference type="CDD" id="cd04301">
    <property type="entry name" value="NAT_SF"/>
    <property type="match status" value="1"/>
</dbReference>
<evidence type="ECO:0000313" key="3">
    <source>
        <dbReference type="Proteomes" id="UP000287166"/>
    </source>
</evidence>
<protein>
    <recommendedName>
        <fullName evidence="1">N-acetyltransferase domain-containing protein</fullName>
    </recommendedName>
</protein>